<dbReference type="EMBL" id="JAPMLT010000003">
    <property type="protein sequence ID" value="MCX7569979.1"/>
    <property type="molecule type" value="Genomic_DNA"/>
</dbReference>
<dbReference type="SMART" id="SM00530">
    <property type="entry name" value="HTH_XRE"/>
    <property type="match status" value="1"/>
</dbReference>
<dbReference type="InterPro" id="IPR001387">
    <property type="entry name" value="Cro/C1-type_HTH"/>
</dbReference>
<name>A0ABT3WZ96_9BACL</name>
<feature type="domain" description="HTH cro/C1-type" evidence="5">
    <location>
        <begin position="13"/>
        <end position="66"/>
    </location>
</feature>
<gene>
    <name evidence="6" type="ORF">OS242_08375</name>
</gene>
<keyword evidence="7" id="KW-1185">Reference proteome</keyword>
<dbReference type="InterPro" id="IPR010982">
    <property type="entry name" value="Lambda_DNA-bd_dom_sf"/>
</dbReference>
<sequence>MKNEAFKSIGGRVRNYRLNRGFSQDELAEGICSRQTISFLENGQHLPSPEFLKKIADRLGVPFHEIMIDDTDELSAKIKLEVINIYIERNEYTRALDLIDHLQNSQELLEYQKRELELSKVDCLLGTNQPDAALEALTDLQMRLELQREPDDHLMAVVYNKLGTANYRLWNISNAHAHYMRAYQLTLRFQGIDVTAARIAYNLGMASRLLNLNTDAVQYLSVSENFFKDISDLDKLAHTWFELGIAYQSMGDLGEAEKYLQEAHTLYKSQNALRFARLVKESYAFTVLSKQDPDKAIDEMFECAKETEHDGDLKQVAYIHARIAKLLIGQKRLTEAEKVLEKALTLFTEKEASSCLHFVHVYQSFAEYLCEIKQYEKSIQYSYLASDLFDKMGFIKDAAESLSTAVNAFRYQGMFEQALEVSDRVCNMLRRATHLR</sequence>
<feature type="repeat" description="TPR" evidence="4">
    <location>
        <begin position="237"/>
        <end position="270"/>
    </location>
</feature>
<dbReference type="PROSITE" id="PS50943">
    <property type="entry name" value="HTH_CROC1"/>
    <property type="match status" value="1"/>
</dbReference>
<dbReference type="Pfam" id="PF07719">
    <property type="entry name" value="TPR_2"/>
    <property type="match status" value="1"/>
</dbReference>
<dbReference type="CDD" id="cd00093">
    <property type="entry name" value="HTH_XRE"/>
    <property type="match status" value="1"/>
</dbReference>
<dbReference type="Gene3D" id="1.25.40.10">
    <property type="entry name" value="Tetratricopeptide repeat domain"/>
    <property type="match status" value="2"/>
</dbReference>
<dbReference type="SUPFAM" id="SSF47413">
    <property type="entry name" value="lambda repressor-like DNA-binding domains"/>
    <property type="match status" value="1"/>
</dbReference>
<evidence type="ECO:0000313" key="7">
    <source>
        <dbReference type="Proteomes" id="UP001208017"/>
    </source>
</evidence>
<dbReference type="InterPro" id="IPR013105">
    <property type="entry name" value="TPR_2"/>
</dbReference>
<dbReference type="PANTHER" id="PTHR46797:SF1">
    <property type="entry name" value="METHYLPHOSPHONATE SYNTHASE"/>
    <property type="match status" value="1"/>
</dbReference>
<dbReference type="SUPFAM" id="SSF48452">
    <property type="entry name" value="TPR-like"/>
    <property type="match status" value="2"/>
</dbReference>
<dbReference type="RefSeq" id="WP_267151227.1">
    <property type="nucleotide sequence ID" value="NZ_JAPMLT010000003.1"/>
</dbReference>
<dbReference type="Proteomes" id="UP001208017">
    <property type="component" value="Unassembled WGS sequence"/>
</dbReference>
<reference evidence="6 7" key="1">
    <citation type="submission" date="2022-11" db="EMBL/GenBank/DDBJ databases">
        <title>Study of microbial diversity in lake waters.</title>
        <authorList>
            <person name="Zhang J."/>
        </authorList>
    </citation>
    <scope>NUCLEOTIDE SEQUENCE [LARGE SCALE GENOMIC DNA]</scope>
    <source>
        <strain evidence="6 7">DT12</strain>
    </source>
</reference>
<protein>
    <submittedName>
        <fullName evidence="6">Tetratricopeptide repeat protein</fullName>
    </submittedName>
</protein>
<dbReference type="Pfam" id="PF01381">
    <property type="entry name" value="HTH_3"/>
    <property type="match status" value="1"/>
</dbReference>
<evidence type="ECO:0000256" key="3">
    <source>
        <dbReference type="ARBA" id="ARBA00023125"/>
    </source>
</evidence>
<dbReference type="Pfam" id="PF13181">
    <property type="entry name" value="TPR_8"/>
    <property type="match status" value="1"/>
</dbReference>
<evidence type="ECO:0000259" key="5">
    <source>
        <dbReference type="PROSITE" id="PS50943"/>
    </source>
</evidence>
<keyword evidence="3" id="KW-0238">DNA-binding</keyword>
<organism evidence="6 7">
    <name type="scientific">Tumebacillus lacus</name>
    <dbReference type="NCBI Taxonomy" id="2995335"/>
    <lineage>
        <taxon>Bacteria</taxon>
        <taxon>Bacillati</taxon>
        <taxon>Bacillota</taxon>
        <taxon>Bacilli</taxon>
        <taxon>Bacillales</taxon>
        <taxon>Alicyclobacillaceae</taxon>
        <taxon>Tumebacillus</taxon>
    </lineage>
</organism>
<proteinExistence type="predicted"/>
<dbReference type="SMART" id="SM00028">
    <property type="entry name" value="TPR"/>
    <property type="match status" value="3"/>
</dbReference>
<evidence type="ECO:0000256" key="4">
    <source>
        <dbReference type="PROSITE-ProRule" id="PRU00339"/>
    </source>
</evidence>
<accession>A0ABT3WZ96</accession>
<dbReference type="InterPro" id="IPR011990">
    <property type="entry name" value="TPR-like_helical_dom_sf"/>
</dbReference>
<evidence type="ECO:0000256" key="2">
    <source>
        <dbReference type="ARBA" id="ARBA00022803"/>
    </source>
</evidence>
<keyword evidence="2 4" id="KW-0802">TPR repeat</keyword>
<dbReference type="InterPro" id="IPR019734">
    <property type="entry name" value="TPR_rpt"/>
</dbReference>
<keyword evidence="1" id="KW-0677">Repeat</keyword>
<dbReference type="Gene3D" id="1.10.260.40">
    <property type="entry name" value="lambda repressor-like DNA-binding domains"/>
    <property type="match status" value="1"/>
</dbReference>
<evidence type="ECO:0000313" key="6">
    <source>
        <dbReference type="EMBL" id="MCX7569979.1"/>
    </source>
</evidence>
<dbReference type="InterPro" id="IPR050807">
    <property type="entry name" value="TransReg_Diox_bact_type"/>
</dbReference>
<dbReference type="PANTHER" id="PTHR46797">
    <property type="entry name" value="HTH-TYPE TRANSCRIPTIONAL REGULATOR"/>
    <property type="match status" value="1"/>
</dbReference>
<evidence type="ECO:0000256" key="1">
    <source>
        <dbReference type="ARBA" id="ARBA00022737"/>
    </source>
</evidence>
<comment type="caution">
    <text evidence="6">The sequence shown here is derived from an EMBL/GenBank/DDBJ whole genome shotgun (WGS) entry which is preliminary data.</text>
</comment>
<dbReference type="PROSITE" id="PS50005">
    <property type="entry name" value="TPR"/>
    <property type="match status" value="1"/>
</dbReference>